<keyword evidence="2" id="KW-1185">Reference proteome</keyword>
<organism evidence="1 2">
    <name type="scientific">Psychrobacillus psychrodurans</name>
    <dbReference type="NCBI Taxonomy" id="126157"/>
    <lineage>
        <taxon>Bacteria</taxon>
        <taxon>Bacillati</taxon>
        <taxon>Bacillota</taxon>
        <taxon>Bacilli</taxon>
        <taxon>Bacillales</taxon>
        <taxon>Bacillaceae</taxon>
        <taxon>Psychrobacillus</taxon>
    </lineage>
</organism>
<gene>
    <name evidence="1" type="ORF">M9R61_11010</name>
</gene>
<dbReference type="EMBL" id="JAMKBI010000007">
    <property type="protein sequence ID" value="MCZ8533839.1"/>
    <property type="molecule type" value="Genomic_DNA"/>
</dbReference>
<evidence type="ECO:0000313" key="1">
    <source>
        <dbReference type="EMBL" id="MCZ8533839.1"/>
    </source>
</evidence>
<comment type="caution">
    <text evidence="1">The sequence shown here is derived from an EMBL/GenBank/DDBJ whole genome shotgun (WGS) entry which is preliminary data.</text>
</comment>
<reference evidence="1" key="1">
    <citation type="submission" date="2022-05" db="EMBL/GenBank/DDBJ databases">
        <authorList>
            <person name="Colautti A."/>
            <person name="Iacumin L."/>
        </authorList>
    </citation>
    <scope>NUCLEOTIDE SEQUENCE</scope>
    <source>
        <strain evidence="1">DSM 30747</strain>
    </source>
</reference>
<dbReference type="RefSeq" id="WP_269922113.1">
    <property type="nucleotide sequence ID" value="NZ_JAMKBI010000007.1"/>
</dbReference>
<dbReference type="Proteomes" id="UP001152172">
    <property type="component" value="Unassembled WGS sequence"/>
</dbReference>
<name>A0A9X3L9P1_9BACI</name>
<dbReference type="AlphaFoldDB" id="A0A9X3L9P1"/>
<evidence type="ECO:0000313" key="2">
    <source>
        <dbReference type="Proteomes" id="UP001152172"/>
    </source>
</evidence>
<accession>A0A9X3L9P1</accession>
<proteinExistence type="predicted"/>
<sequence>MFVITRNINGATEVLKSSNSQLDKTFSDKDVALKFVKQLNQNIVPSKHWSVSKQLINS</sequence>
<protein>
    <submittedName>
        <fullName evidence="1">Uncharacterized protein</fullName>
    </submittedName>
</protein>